<sequence>MYILDEKSKTPLHIQLDEKSKTPLHIQLYEAIKDDILFHHKVGDKLPSIRKVATLYNLSKTTVESAYSQLYAEGYIESRPKSGYYVCELYLDTFKNSHVPKAKTPPKKSSYCYDFFPARLHSEDFPLKLWKRLYTKVITDTVDFGAYPDGQGEAILREEISSYLQDSRGVRCDADQIIITHGFSDSMELLAKLIRKRYSHFAQEIPGYHIAHKVFDAYDYHTHPIPVDEDGLDIEALIQSQAQVVYITPTHQYPTGATMPISKRLKLIQHMQSIGGLIIEDDYDSELSYYNRPIPSLQGLDSGENVVYLGTFAKALSPTIRVGYMVVPTWIRTLFKESYDAHFARVNLTTQLTLAHFMKEGHWQKHINRVRILNKKKHQAMKEALQKYLGNTFDIVAQGAGLSILIVSKDAEFDYQKLKTLAEEKQIAIYLAKERSGGDFEAVRMGFGGFRLDEIEGAVESFSEVWREVIK</sequence>
<dbReference type="GO" id="GO:0030170">
    <property type="term" value="F:pyridoxal phosphate binding"/>
    <property type="evidence" value="ECO:0007669"/>
    <property type="project" value="InterPro"/>
</dbReference>
<organism evidence="7">
    <name type="scientific">hydrothermal vent metagenome</name>
    <dbReference type="NCBI Taxonomy" id="652676"/>
    <lineage>
        <taxon>unclassified sequences</taxon>
        <taxon>metagenomes</taxon>
        <taxon>ecological metagenomes</taxon>
    </lineage>
</organism>
<comment type="similarity">
    <text evidence="1">In the C-terminal section; belongs to the class-I pyridoxal-phosphate-dependent aminotransferase family.</text>
</comment>
<dbReference type="InterPro" id="IPR015424">
    <property type="entry name" value="PyrdxlP-dep_Trfase"/>
</dbReference>
<evidence type="ECO:0000259" key="6">
    <source>
        <dbReference type="PROSITE" id="PS50949"/>
    </source>
</evidence>
<evidence type="ECO:0000313" key="7">
    <source>
        <dbReference type="EMBL" id="SFV66726.1"/>
    </source>
</evidence>
<keyword evidence="4" id="KW-0238">DNA-binding</keyword>
<dbReference type="InterPro" id="IPR036390">
    <property type="entry name" value="WH_DNA-bd_sf"/>
</dbReference>
<keyword evidence="5" id="KW-0804">Transcription</keyword>
<dbReference type="AlphaFoldDB" id="A0A1W1CLN1"/>
<protein>
    <submittedName>
        <fullName evidence="7">Predicted transcriptional regulator of pyridoxine metabolism</fullName>
    </submittedName>
</protein>
<dbReference type="SMART" id="SM00345">
    <property type="entry name" value="HTH_GNTR"/>
    <property type="match status" value="1"/>
</dbReference>
<evidence type="ECO:0000256" key="4">
    <source>
        <dbReference type="ARBA" id="ARBA00023125"/>
    </source>
</evidence>
<evidence type="ECO:0000256" key="1">
    <source>
        <dbReference type="ARBA" id="ARBA00005384"/>
    </source>
</evidence>
<dbReference type="GO" id="GO:0003700">
    <property type="term" value="F:DNA-binding transcription factor activity"/>
    <property type="evidence" value="ECO:0007669"/>
    <property type="project" value="InterPro"/>
</dbReference>
<accession>A0A1W1CLN1</accession>
<dbReference type="InterPro" id="IPR036388">
    <property type="entry name" value="WH-like_DNA-bd_sf"/>
</dbReference>
<evidence type="ECO:0000256" key="5">
    <source>
        <dbReference type="ARBA" id="ARBA00023163"/>
    </source>
</evidence>
<keyword evidence="2" id="KW-0663">Pyridoxal phosphate</keyword>
<feature type="domain" description="HTH gntR-type" evidence="6">
    <location>
        <begin position="22"/>
        <end position="89"/>
    </location>
</feature>
<dbReference type="InterPro" id="IPR004839">
    <property type="entry name" value="Aminotransferase_I/II_large"/>
</dbReference>
<dbReference type="EMBL" id="FPHI01000030">
    <property type="protein sequence ID" value="SFV66726.1"/>
    <property type="molecule type" value="Genomic_DNA"/>
</dbReference>
<dbReference type="Gene3D" id="3.40.640.10">
    <property type="entry name" value="Type I PLP-dependent aspartate aminotransferase-like (Major domain)"/>
    <property type="match status" value="1"/>
</dbReference>
<gene>
    <name evidence="7" type="ORF">MNB_SV-3-1157</name>
</gene>
<dbReference type="PANTHER" id="PTHR46577">
    <property type="entry name" value="HTH-TYPE TRANSCRIPTIONAL REGULATORY PROTEIN GABR"/>
    <property type="match status" value="1"/>
</dbReference>
<reference evidence="7" key="1">
    <citation type="submission" date="2016-10" db="EMBL/GenBank/DDBJ databases">
        <authorList>
            <person name="de Groot N.N."/>
        </authorList>
    </citation>
    <scope>NUCLEOTIDE SEQUENCE</scope>
</reference>
<name>A0A1W1CLN1_9ZZZZ</name>
<dbReference type="SUPFAM" id="SSF53383">
    <property type="entry name" value="PLP-dependent transferases"/>
    <property type="match status" value="1"/>
</dbReference>
<dbReference type="CDD" id="cd07377">
    <property type="entry name" value="WHTH_GntR"/>
    <property type="match status" value="1"/>
</dbReference>
<dbReference type="CDD" id="cd00609">
    <property type="entry name" value="AAT_like"/>
    <property type="match status" value="1"/>
</dbReference>
<dbReference type="Pfam" id="PF00155">
    <property type="entry name" value="Aminotran_1_2"/>
    <property type="match status" value="1"/>
</dbReference>
<dbReference type="Gene3D" id="1.10.10.10">
    <property type="entry name" value="Winged helix-like DNA-binding domain superfamily/Winged helix DNA-binding domain"/>
    <property type="match status" value="1"/>
</dbReference>
<dbReference type="PROSITE" id="PS50949">
    <property type="entry name" value="HTH_GNTR"/>
    <property type="match status" value="1"/>
</dbReference>
<proteinExistence type="inferred from homology"/>
<dbReference type="InterPro" id="IPR051446">
    <property type="entry name" value="HTH_trans_reg/aminotransferase"/>
</dbReference>
<dbReference type="InterPro" id="IPR015421">
    <property type="entry name" value="PyrdxlP-dep_Trfase_major"/>
</dbReference>
<dbReference type="SUPFAM" id="SSF46785">
    <property type="entry name" value="Winged helix' DNA-binding domain"/>
    <property type="match status" value="1"/>
</dbReference>
<dbReference type="PANTHER" id="PTHR46577:SF1">
    <property type="entry name" value="HTH-TYPE TRANSCRIPTIONAL REGULATORY PROTEIN GABR"/>
    <property type="match status" value="1"/>
</dbReference>
<evidence type="ECO:0000256" key="3">
    <source>
        <dbReference type="ARBA" id="ARBA00023015"/>
    </source>
</evidence>
<dbReference type="InterPro" id="IPR000524">
    <property type="entry name" value="Tscrpt_reg_HTH_GntR"/>
</dbReference>
<dbReference type="GO" id="GO:0003677">
    <property type="term" value="F:DNA binding"/>
    <property type="evidence" value="ECO:0007669"/>
    <property type="project" value="UniProtKB-KW"/>
</dbReference>
<keyword evidence="3" id="KW-0805">Transcription regulation</keyword>
<dbReference type="Pfam" id="PF00392">
    <property type="entry name" value="GntR"/>
    <property type="match status" value="1"/>
</dbReference>
<evidence type="ECO:0000256" key="2">
    <source>
        <dbReference type="ARBA" id="ARBA00022898"/>
    </source>
</evidence>